<dbReference type="InterPro" id="IPR015881">
    <property type="entry name" value="ARHD_Rieske_2Fe_2S"/>
</dbReference>
<dbReference type="PANTHER" id="PTHR21266">
    <property type="entry name" value="IRON-SULFUR DOMAIN CONTAINING PROTEIN"/>
    <property type="match status" value="1"/>
</dbReference>
<gene>
    <name evidence="7" type="ORF">EJP69_00460</name>
</gene>
<evidence type="ECO:0000256" key="5">
    <source>
        <dbReference type="ARBA" id="ARBA00023014"/>
    </source>
</evidence>
<reference evidence="7 8" key="1">
    <citation type="submission" date="2018-12" db="EMBL/GenBank/DDBJ databases">
        <title>The genome of Variovorax gossypii DSM 100435.</title>
        <authorList>
            <person name="Gao J."/>
            <person name="Sun J."/>
        </authorList>
    </citation>
    <scope>NUCLEOTIDE SEQUENCE [LARGE SCALE GENOMIC DNA]</scope>
    <source>
        <strain evidence="7 8">DSM 100435</strain>
    </source>
</reference>
<evidence type="ECO:0000256" key="4">
    <source>
        <dbReference type="ARBA" id="ARBA00023004"/>
    </source>
</evidence>
<dbReference type="PANTHER" id="PTHR21266:SF57">
    <property type="entry name" value="3-CHLOROBENZOATE-3,4-DIOXYGENASE"/>
    <property type="match status" value="1"/>
</dbReference>
<evidence type="ECO:0000313" key="7">
    <source>
        <dbReference type="EMBL" id="RTQ36265.1"/>
    </source>
</evidence>
<evidence type="ECO:0000313" key="8">
    <source>
        <dbReference type="Proteomes" id="UP000267418"/>
    </source>
</evidence>
<organism evidence="7 8">
    <name type="scientific">Variovorax gossypii</name>
    <dbReference type="NCBI Taxonomy" id="1679495"/>
    <lineage>
        <taxon>Bacteria</taxon>
        <taxon>Pseudomonadati</taxon>
        <taxon>Pseudomonadota</taxon>
        <taxon>Betaproteobacteria</taxon>
        <taxon>Burkholderiales</taxon>
        <taxon>Comamonadaceae</taxon>
        <taxon>Variovorax</taxon>
    </lineage>
</organism>
<dbReference type="EMBL" id="RXOE01000001">
    <property type="protein sequence ID" value="RTQ36265.1"/>
    <property type="molecule type" value="Genomic_DNA"/>
</dbReference>
<dbReference type="GO" id="GO:0005506">
    <property type="term" value="F:iron ion binding"/>
    <property type="evidence" value="ECO:0007669"/>
    <property type="project" value="InterPro"/>
</dbReference>
<keyword evidence="4" id="KW-0408">Iron</keyword>
<comment type="caution">
    <text evidence="7">The sequence shown here is derived from an EMBL/GenBank/DDBJ whole genome shotgun (WGS) entry which is preliminary data.</text>
</comment>
<keyword evidence="2" id="KW-0479">Metal-binding</keyword>
<dbReference type="InterPro" id="IPR050584">
    <property type="entry name" value="Cholesterol_7-desaturase"/>
</dbReference>
<keyword evidence="3" id="KW-0560">Oxidoreductase</keyword>
<feature type="domain" description="Rieske" evidence="6">
    <location>
        <begin position="38"/>
        <end position="140"/>
    </location>
</feature>
<proteinExistence type="predicted"/>
<dbReference type="SUPFAM" id="SSF50022">
    <property type="entry name" value="ISP domain"/>
    <property type="match status" value="1"/>
</dbReference>
<accession>A0A3S0GZB9</accession>
<evidence type="ECO:0000256" key="1">
    <source>
        <dbReference type="ARBA" id="ARBA00022714"/>
    </source>
</evidence>
<dbReference type="InterPro" id="IPR017941">
    <property type="entry name" value="Rieske_2Fe-2S"/>
</dbReference>
<dbReference type="Gene3D" id="2.102.10.10">
    <property type="entry name" value="Rieske [2Fe-2S] iron-sulphur domain"/>
    <property type="match status" value="1"/>
</dbReference>
<dbReference type="InterPro" id="IPR036922">
    <property type="entry name" value="Rieske_2Fe-2S_sf"/>
</dbReference>
<dbReference type="OrthoDB" id="9790995at2"/>
<dbReference type="Pfam" id="PF00355">
    <property type="entry name" value="Rieske"/>
    <property type="match status" value="1"/>
</dbReference>
<dbReference type="GO" id="GO:0051537">
    <property type="term" value="F:2 iron, 2 sulfur cluster binding"/>
    <property type="evidence" value="ECO:0007669"/>
    <property type="project" value="UniProtKB-KW"/>
</dbReference>
<dbReference type="GO" id="GO:0016491">
    <property type="term" value="F:oxidoreductase activity"/>
    <property type="evidence" value="ECO:0007669"/>
    <property type="project" value="UniProtKB-KW"/>
</dbReference>
<name>A0A3S0GZB9_9BURK</name>
<dbReference type="PROSITE" id="PS51296">
    <property type="entry name" value="RIESKE"/>
    <property type="match status" value="1"/>
</dbReference>
<keyword evidence="5" id="KW-0411">Iron-sulfur</keyword>
<sequence length="218" mass="24117">MPAEAPPEAASSRPLPEGFLPSNCTYAEQDWPILARQWFPVCRADDALARPRQVMVLNLRLVVYRMPDGIRVGRDMCPHRGLPLSGGRVEGEELVCAYHGLRFGSDGQCTKVPEKLAPKTADCFKVTMFPAVERHGLVWTCLIPDAGPEVPDGTSDSPFKLSSDRFAESMVFEFLDSSMIVEPENHQSLKKLGLSEYQRLLEEIGFSSETSSSPSPFS</sequence>
<keyword evidence="1" id="KW-0001">2Fe-2S</keyword>
<keyword evidence="8" id="KW-1185">Reference proteome</keyword>
<dbReference type="AlphaFoldDB" id="A0A3S0GZB9"/>
<evidence type="ECO:0000256" key="3">
    <source>
        <dbReference type="ARBA" id="ARBA00023002"/>
    </source>
</evidence>
<evidence type="ECO:0000259" key="6">
    <source>
        <dbReference type="PROSITE" id="PS51296"/>
    </source>
</evidence>
<protein>
    <recommendedName>
        <fullName evidence="6">Rieske domain-containing protein</fullName>
    </recommendedName>
</protein>
<dbReference type="PROSITE" id="PS00570">
    <property type="entry name" value="RING_HYDROXYL_ALPHA"/>
    <property type="match status" value="1"/>
</dbReference>
<dbReference type="Proteomes" id="UP000267418">
    <property type="component" value="Unassembled WGS sequence"/>
</dbReference>
<evidence type="ECO:0000256" key="2">
    <source>
        <dbReference type="ARBA" id="ARBA00022723"/>
    </source>
</evidence>
<dbReference type="RefSeq" id="WP_126468391.1">
    <property type="nucleotide sequence ID" value="NZ_RXOE01000001.1"/>
</dbReference>